<reference evidence="5 6" key="1">
    <citation type="submission" date="2024-02" db="EMBL/GenBank/DDBJ databases">
        <authorList>
            <person name="Chen Y."/>
            <person name="Shah S."/>
            <person name="Dougan E. K."/>
            <person name="Thang M."/>
            <person name="Chan C."/>
        </authorList>
    </citation>
    <scope>NUCLEOTIDE SEQUENCE [LARGE SCALE GENOMIC DNA]</scope>
</reference>
<dbReference type="EMBL" id="CAXAMM010001889">
    <property type="protein sequence ID" value="CAK8993802.1"/>
    <property type="molecule type" value="Genomic_DNA"/>
</dbReference>
<feature type="compositionally biased region" description="Pro residues" evidence="1">
    <location>
        <begin position="455"/>
        <end position="476"/>
    </location>
</feature>
<dbReference type="SUPFAM" id="SSF53955">
    <property type="entry name" value="Lysozyme-like"/>
    <property type="match status" value="1"/>
</dbReference>
<evidence type="ECO:0000256" key="2">
    <source>
        <dbReference type="SAM" id="Phobius"/>
    </source>
</evidence>
<keyword evidence="2" id="KW-0812">Transmembrane</keyword>
<feature type="compositionally biased region" description="Low complexity" evidence="1">
    <location>
        <begin position="360"/>
        <end position="370"/>
    </location>
</feature>
<feature type="compositionally biased region" description="Pro residues" evidence="1">
    <location>
        <begin position="259"/>
        <end position="269"/>
    </location>
</feature>
<dbReference type="PANTHER" id="PTHR21113">
    <property type="entry name" value="AGAP001705-PA"/>
    <property type="match status" value="1"/>
</dbReference>
<feature type="domain" description="Chitin-binding type-4" evidence="4">
    <location>
        <begin position="58"/>
        <end position="248"/>
    </location>
</feature>
<evidence type="ECO:0000259" key="4">
    <source>
        <dbReference type="Pfam" id="PF03067"/>
    </source>
</evidence>
<proteinExistence type="predicted"/>
<evidence type="ECO:0000313" key="6">
    <source>
        <dbReference type="Proteomes" id="UP001642464"/>
    </source>
</evidence>
<dbReference type="InterPro" id="IPR023346">
    <property type="entry name" value="Lysozyme-like_dom_sf"/>
</dbReference>
<evidence type="ECO:0000256" key="1">
    <source>
        <dbReference type="SAM" id="MobiDB-lite"/>
    </source>
</evidence>
<feature type="compositionally biased region" description="Pro residues" evidence="1">
    <location>
        <begin position="337"/>
        <end position="359"/>
    </location>
</feature>
<accession>A0ABP0HVG4</accession>
<dbReference type="Proteomes" id="UP001642464">
    <property type="component" value="Unassembled WGS sequence"/>
</dbReference>
<keyword evidence="3" id="KW-0732">Signal</keyword>
<feature type="region of interest" description="Disordered" evidence="1">
    <location>
        <begin position="256"/>
        <end position="295"/>
    </location>
</feature>
<feature type="compositionally biased region" description="Low complexity" evidence="1">
    <location>
        <begin position="477"/>
        <end position="488"/>
    </location>
</feature>
<keyword evidence="2" id="KW-1133">Transmembrane helix</keyword>
<dbReference type="Gene3D" id="1.10.530.10">
    <property type="match status" value="1"/>
</dbReference>
<feature type="compositionally biased region" description="Pro residues" evidence="1">
    <location>
        <begin position="276"/>
        <end position="288"/>
    </location>
</feature>
<dbReference type="PRINTS" id="PR01217">
    <property type="entry name" value="PRICHEXTENSN"/>
</dbReference>
<feature type="chain" id="PRO_5045548528" evidence="3">
    <location>
        <begin position="16"/>
        <end position="933"/>
    </location>
</feature>
<gene>
    <name evidence="5" type="ORF">SCF082_LOCUS3671</name>
</gene>
<feature type="signal peptide" evidence="3">
    <location>
        <begin position="1"/>
        <end position="15"/>
    </location>
</feature>
<dbReference type="InterPro" id="IPR004302">
    <property type="entry name" value="Cellulose/chitin-bd_N"/>
</dbReference>
<name>A0ABP0HVG4_9DINO</name>
<feature type="compositionally biased region" description="Pro residues" evidence="1">
    <location>
        <begin position="436"/>
        <end position="446"/>
    </location>
</feature>
<feature type="region of interest" description="Disordered" evidence="1">
    <location>
        <begin position="849"/>
        <end position="871"/>
    </location>
</feature>
<organism evidence="5 6">
    <name type="scientific">Durusdinium trenchii</name>
    <dbReference type="NCBI Taxonomy" id="1381693"/>
    <lineage>
        <taxon>Eukaryota</taxon>
        <taxon>Sar</taxon>
        <taxon>Alveolata</taxon>
        <taxon>Dinophyceae</taxon>
        <taxon>Suessiales</taxon>
        <taxon>Symbiodiniaceae</taxon>
        <taxon>Durusdinium</taxon>
    </lineage>
</organism>
<keyword evidence="2" id="KW-0472">Membrane</keyword>
<feature type="transmembrane region" description="Helical" evidence="2">
    <location>
        <begin position="877"/>
        <end position="896"/>
    </location>
</feature>
<protein>
    <submittedName>
        <fullName evidence="5">Chitin-binding type-4 domain-containing protein</fullName>
    </submittedName>
</protein>
<comment type="caution">
    <text evidence="5">The sequence shown here is derived from an EMBL/GenBank/DDBJ whole genome shotgun (WGS) entry which is preliminary data.</text>
</comment>
<evidence type="ECO:0000256" key="3">
    <source>
        <dbReference type="SAM" id="SignalP"/>
    </source>
</evidence>
<keyword evidence="6" id="KW-1185">Reference proteome</keyword>
<dbReference type="PANTHER" id="PTHR21113:SF4">
    <property type="entry name" value="CHITIN-BINDING TYPE-4 DOMAIN-CONTAINING PROTEIN"/>
    <property type="match status" value="1"/>
</dbReference>
<sequence length="933" mass="98815">MKWSTVFAIVAVSAAANVDPSRGHGYLASPRPRSIVRNGGSFGPGDIQSLSGGGPALDRIQGHGLCGDNSQRRQFETTGPIQATFTEGSTIDIQVEITAHHWGWFEFRLANLDEAGTLTQDALNEHVLEFDEAFTLSQHNGEMRTGHSSPADYRGDPSVYSIEHAKCQYLIGSPDGSCCNNGGACSDGNNNKHRWMLPDPQKRPNKSYTMRYKLPQGVTCNNCVLQWYYQTGNSIDGYPEGFWNCADIRVVAGDGSVPAPSPTTQPPVESPVATPTAPPVASPTPPPQSGGTGRCGSTGLNSAVTDAWCIATGCAPVYVNAGLCATSAAGGATQPPTAQPPTTQPPTTQPPTTKPPTTQPPTTATATQPPTTRPPTTQPPAGGPTSCNEKARCVSTGVHPGVGTSWCRATGCAMVYQMARYCEVLADCPGGSAPEDPLPTPPPVSTQPPVSQPTTNPPTTRPPATNPPTPNPPTTTPPTNAGGSSSSAAAQVFQVLDSQSFKLDNSVLTFETPQGSKLPSTLYKSNDLVAAVRVMHGQGAGGFKLDLGFDDEGPDAAMYGLVNIAAFLAQSMKETIKYDACSENSWDLVSGKYPISNSCGQLGQSYQDYTCSAEEAHMQCDVDPDMEIVATTNAKWYGAPGPLRCGPKSKYPTTGFWDYSAECNKPWANPPERCTAYEGQLAGKEVAGATANTAGRTDVEGCCWWGRGVIQTTGICNFGKLNYYLGARAAKEGRVAPFKDVDFCKDPEVICSSTKHPELKWVAGFFYWMSSVQTYKTAEFDYVKELREFVDSGMTGSTFIDKVSGIVNRGCPRTVCDTGPVDGLSERRSNFAKVLDVMVRNADVDSVLQDTSSSARDNVVDDNGSADTPAGGDSTGIVIGACVAGFVGLAAGMVAFKRKQEAARHATHSAPLELKAFVGQSNQVPQWSPRNQV</sequence>
<dbReference type="Pfam" id="PF03067">
    <property type="entry name" value="LPMO_10"/>
    <property type="match status" value="1"/>
</dbReference>
<feature type="compositionally biased region" description="Pro residues" evidence="1">
    <location>
        <begin position="371"/>
        <end position="382"/>
    </location>
</feature>
<evidence type="ECO:0000313" key="5">
    <source>
        <dbReference type="EMBL" id="CAK8993802.1"/>
    </source>
</evidence>
<feature type="region of interest" description="Disordered" evidence="1">
    <location>
        <begin position="330"/>
        <end position="387"/>
    </location>
</feature>
<feature type="region of interest" description="Disordered" evidence="1">
    <location>
        <begin position="433"/>
        <end position="488"/>
    </location>
</feature>